<accession>A0ABU8XS44</accession>
<dbReference type="InterPro" id="IPR007367">
    <property type="entry name" value="DUF433"/>
</dbReference>
<dbReference type="Pfam" id="PF04255">
    <property type="entry name" value="DUF433"/>
    <property type="match status" value="1"/>
</dbReference>
<reference evidence="1 2" key="1">
    <citation type="submission" date="2024-01" db="EMBL/GenBank/DDBJ databases">
        <title>Multi-omics insights into the function and evolution of sodium benzoate biodegradation pathways in Benzoatithermus flavus gen. nov., sp. nov. from hot spring.</title>
        <authorList>
            <person name="Hu C.-J."/>
            <person name="Li W.-J."/>
        </authorList>
    </citation>
    <scope>NUCLEOTIDE SEQUENCE [LARGE SCALE GENOMIC DNA]</scope>
    <source>
        <strain evidence="1 2">SYSU G07066</strain>
    </source>
</reference>
<dbReference type="RefSeq" id="WP_418159885.1">
    <property type="nucleotide sequence ID" value="NZ_JBBLZC010000012.1"/>
</dbReference>
<dbReference type="InterPro" id="IPR009057">
    <property type="entry name" value="Homeodomain-like_sf"/>
</dbReference>
<sequence length="77" mass="8703">MAWRDHIEIDPGRLGGKPVVRGSRIPVELVAELVTDGWSAERSRESYPTLSEEDIRACLRYAAAILREERRFPLPAA</sequence>
<dbReference type="EMBL" id="JBBLZC010000012">
    <property type="protein sequence ID" value="MEK0084035.1"/>
    <property type="molecule type" value="Genomic_DNA"/>
</dbReference>
<name>A0ABU8XS44_9PROT</name>
<keyword evidence="2" id="KW-1185">Reference proteome</keyword>
<dbReference type="Proteomes" id="UP001375743">
    <property type="component" value="Unassembled WGS sequence"/>
</dbReference>
<gene>
    <name evidence="1" type="ORF">U1T56_12800</name>
</gene>
<proteinExistence type="predicted"/>
<dbReference type="SUPFAM" id="SSF46689">
    <property type="entry name" value="Homeodomain-like"/>
    <property type="match status" value="1"/>
</dbReference>
<evidence type="ECO:0000313" key="1">
    <source>
        <dbReference type="EMBL" id="MEK0084035.1"/>
    </source>
</evidence>
<dbReference type="PANTHER" id="PTHR34849:SF3">
    <property type="entry name" value="SSR2962 PROTEIN"/>
    <property type="match status" value="1"/>
</dbReference>
<dbReference type="PANTHER" id="PTHR34849">
    <property type="entry name" value="SSL5025 PROTEIN"/>
    <property type="match status" value="1"/>
</dbReference>
<evidence type="ECO:0000313" key="2">
    <source>
        <dbReference type="Proteomes" id="UP001375743"/>
    </source>
</evidence>
<dbReference type="Gene3D" id="1.10.10.10">
    <property type="entry name" value="Winged helix-like DNA-binding domain superfamily/Winged helix DNA-binding domain"/>
    <property type="match status" value="1"/>
</dbReference>
<organism evidence="1 2">
    <name type="scientific">Benzoatithermus flavus</name>
    <dbReference type="NCBI Taxonomy" id="3108223"/>
    <lineage>
        <taxon>Bacteria</taxon>
        <taxon>Pseudomonadati</taxon>
        <taxon>Pseudomonadota</taxon>
        <taxon>Alphaproteobacteria</taxon>
        <taxon>Geminicoccales</taxon>
        <taxon>Geminicoccaceae</taxon>
        <taxon>Benzoatithermus</taxon>
    </lineage>
</organism>
<comment type="caution">
    <text evidence="1">The sequence shown here is derived from an EMBL/GenBank/DDBJ whole genome shotgun (WGS) entry which is preliminary data.</text>
</comment>
<dbReference type="InterPro" id="IPR036388">
    <property type="entry name" value="WH-like_DNA-bd_sf"/>
</dbReference>
<protein>
    <submittedName>
        <fullName evidence="1">DUF433 domain-containing protein</fullName>
    </submittedName>
</protein>